<evidence type="ECO:0000256" key="2">
    <source>
        <dbReference type="ARBA" id="ARBA00022803"/>
    </source>
</evidence>
<keyword evidence="4" id="KW-1185">Reference proteome</keyword>
<comment type="caution">
    <text evidence="3">The sequence shown here is derived from an EMBL/GenBank/DDBJ whole genome shotgun (WGS) entry which is preliminary data.</text>
</comment>
<reference evidence="3 4" key="1">
    <citation type="submission" date="2020-10" db="EMBL/GenBank/DDBJ databases">
        <title>ChiBAC.</title>
        <authorList>
            <person name="Zenner C."/>
            <person name="Hitch T.C.A."/>
            <person name="Clavel T."/>
        </authorList>
    </citation>
    <scope>NUCLEOTIDE SEQUENCE [LARGE SCALE GENOMIC DNA]</scope>
    <source>
        <strain evidence="3 4">DSM 108991</strain>
    </source>
</reference>
<protein>
    <submittedName>
        <fullName evidence="3">Tetratricopeptide repeat protein</fullName>
    </submittedName>
</protein>
<keyword evidence="1" id="KW-0677">Repeat</keyword>
<evidence type="ECO:0000313" key="3">
    <source>
        <dbReference type="EMBL" id="MBE5061842.1"/>
    </source>
</evidence>
<dbReference type="Proteomes" id="UP000758652">
    <property type="component" value="Unassembled WGS sequence"/>
</dbReference>
<accession>A0ABR9RFZ5</accession>
<dbReference type="InterPro" id="IPR011990">
    <property type="entry name" value="TPR-like_helical_dom_sf"/>
</dbReference>
<evidence type="ECO:0000313" key="4">
    <source>
        <dbReference type="Proteomes" id="UP000758652"/>
    </source>
</evidence>
<dbReference type="EMBL" id="JADCKL010000001">
    <property type="protein sequence ID" value="MBE5061842.1"/>
    <property type="molecule type" value="Genomic_DNA"/>
</dbReference>
<dbReference type="InterPro" id="IPR019734">
    <property type="entry name" value="TPR_rpt"/>
</dbReference>
<gene>
    <name evidence="3" type="ORF">INF30_00975</name>
</gene>
<dbReference type="Pfam" id="PF13424">
    <property type="entry name" value="TPR_12"/>
    <property type="match status" value="3"/>
</dbReference>
<dbReference type="SUPFAM" id="SSF48452">
    <property type="entry name" value="TPR-like"/>
    <property type="match status" value="1"/>
</dbReference>
<dbReference type="PANTHER" id="PTHR45641:SF19">
    <property type="entry name" value="NEPHROCYSTIN-3"/>
    <property type="match status" value="1"/>
</dbReference>
<dbReference type="PANTHER" id="PTHR45641">
    <property type="entry name" value="TETRATRICOPEPTIDE REPEAT PROTEIN (AFU_ORTHOLOGUE AFUA_6G03870)"/>
    <property type="match status" value="1"/>
</dbReference>
<evidence type="ECO:0000256" key="1">
    <source>
        <dbReference type="ARBA" id="ARBA00022737"/>
    </source>
</evidence>
<dbReference type="SMART" id="SM00028">
    <property type="entry name" value="TPR"/>
    <property type="match status" value="6"/>
</dbReference>
<name>A0ABR9RFZ5_9FIRM</name>
<sequence>MEREKIIKQLDALYASGDPRDLEAFLLTQLDLADQSGEWKLWITLSNELIGLYRELGKYAEALRYFQSTCQLFAEKGMEGTVPHATTLMNGANIYRTVGKPDQAAALYLETLCVLEKNLPEKDYRIAGLHNNLSLVYLEQGKQQEALPHLLRALSILEALPGTTSEQASTHTNLASLYCHVGQMRQAEKHLERGKELFEAAGGRDPHFASLLSTWADVCCARKDYDSAAVYLGQALAVIESFFGKNRSYAIVSQNLALVLDKNGHPDEASALRQEAESIFTKLQADIEKGENL</sequence>
<keyword evidence="2" id="KW-0802">TPR repeat</keyword>
<proteinExistence type="predicted"/>
<organism evidence="3 4">
    <name type="scientific">Claveliimonas monacensis</name>
    <dbReference type="NCBI Taxonomy" id="2779351"/>
    <lineage>
        <taxon>Bacteria</taxon>
        <taxon>Bacillati</taxon>
        <taxon>Bacillota</taxon>
        <taxon>Clostridia</taxon>
        <taxon>Lachnospirales</taxon>
        <taxon>Lachnospiraceae</taxon>
        <taxon>Claveliimonas</taxon>
    </lineage>
</organism>
<dbReference type="RefSeq" id="WP_226393948.1">
    <property type="nucleotide sequence ID" value="NZ_JADCKL010000001.1"/>
</dbReference>
<dbReference type="Gene3D" id="1.25.40.10">
    <property type="entry name" value="Tetratricopeptide repeat domain"/>
    <property type="match status" value="2"/>
</dbReference>